<accession>A0A1F6P0Y1</accession>
<protein>
    <submittedName>
        <fullName evidence="1">Uncharacterized protein</fullName>
    </submittedName>
</protein>
<proteinExistence type="predicted"/>
<name>A0A1F6P0Y1_9BACT</name>
<dbReference type="AlphaFoldDB" id="A0A1F6P0Y1"/>
<evidence type="ECO:0000313" key="2">
    <source>
        <dbReference type="Proteomes" id="UP000178490"/>
    </source>
</evidence>
<dbReference type="Proteomes" id="UP000178490">
    <property type="component" value="Unassembled WGS sequence"/>
</dbReference>
<dbReference type="EMBL" id="MFRC01000023">
    <property type="protein sequence ID" value="OGH89826.1"/>
    <property type="molecule type" value="Genomic_DNA"/>
</dbReference>
<organism evidence="1 2">
    <name type="scientific">Candidatus Magasanikbacteria bacterium RIFOXYD2_FULL_36_9</name>
    <dbReference type="NCBI Taxonomy" id="1798707"/>
    <lineage>
        <taxon>Bacteria</taxon>
        <taxon>Candidatus Magasanikiibacteriota</taxon>
    </lineage>
</organism>
<reference evidence="1 2" key="1">
    <citation type="journal article" date="2016" name="Nat. Commun.">
        <title>Thousands of microbial genomes shed light on interconnected biogeochemical processes in an aquifer system.</title>
        <authorList>
            <person name="Anantharaman K."/>
            <person name="Brown C.T."/>
            <person name="Hug L.A."/>
            <person name="Sharon I."/>
            <person name="Castelle C.J."/>
            <person name="Probst A.J."/>
            <person name="Thomas B.C."/>
            <person name="Singh A."/>
            <person name="Wilkins M.J."/>
            <person name="Karaoz U."/>
            <person name="Brodie E.L."/>
            <person name="Williams K.H."/>
            <person name="Hubbard S.S."/>
            <person name="Banfield J.F."/>
        </authorList>
    </citation>
    <scope>NUCLEOTIDE SEQUENCE [LARGE SCALE GENOMIC DNA]</scope>
</reference>
<comment type="caution">
    <text evidence="1">The sequence shown here is derived from an EMBL/GenBank/DDBJ whole genome shotgun (WGS) entry which is preliminary data.</text>
</comment>
<sequence>MVSGDDRLPTEAALDDLGLEVVQPALTTDLGLENTIVLEVVPDGFAEGQELEVSVATVATLVLDLLATPLAGDEEVAGVGVGVW</sequence>
<evidence type="ECO:0000313" key="1">
    <source>
        <dbReference type="EMBL" id="OGH89826.1"/>
    </source>
</evidence>
<gene>
    <name evidence="1" type="ORF">A2537_02280</name>
</gene>